<evidence type="ECO:0000313" key="2">
    <source>
        <dbReference type="EMBL" id="AFU62547.1"/>
    </source>
</evidence>
<dbReference type="GeneID" id="13826542"/>
<evidence type="ECO:0000256" key="1">
    <source>
        <dbReference type="SAM" id="MobiDB-lite"/>
    </source>
</evidence>
<name>K4I1A6_9CAUD</name>
<dbReference type="KEGG" id="vg:13826542"/>
<accession>K4I1A6</accession>
<dbReference type="RefSeq" id="YP_006906081.1">
    <property type="nucleotide sequence ID" value="NC_018835.1"/>
</dbReference>
<feature type="region of interest" description="Disordered" evidence="1">
    <location>
        <begin position="33"/>
        <end position="52"/>
    </location>
</feature>
<keyword evidence="3" id="KW-1185">Reference proteome</keyword>
<organism evidence="2 3">
    <name type="scientific">Escherichia phage NJ01</name>
    <dbReference type="NCBI Taxonomy" id="1237159"/>
    <lineage>
        <taxon>Viruses</taxon>
        <taxon>Duplodnaviria</taxon>
        <taxon>Heunggongvirae</taxon>
        <taxon>Uroviricota</taxon>
        <taxon>Caudoviricetes</taxon>
        <taxon>Mktvariviridae</taxon>
        <taxon>Gordonclarkvirinae</taxon>
        <taxon>Kuravirus</taxon>
        <taxon>Kuravirus NJ01</taxon>
    </lineage>
</organism>
<sequence length="52" mass="5849">MIILIMMVMVVVFPLLVLIVCEVVESFADSKLSPKDRTSKFNGATFSRKKES</sequence>
<dbReference type="EMBL" id="JX867715">
    <property type="protein sequence ID" value="AFU62547.1"/>
    <property type="molecule type" value="Genomic_DNA"/>
</dbReference>
<reference evidence="2 3" key="1">
    <citation type="journal article" date="2012" name="J. Virol.">
        <title>Complete Genome Sequence of the Novel Lytic Avian Pathogenic Coliphage NJ01.</title>
        <authorList>
            <person name="Li Y."/>
            <person name="Chen M."/>
            <person name="Tang F."/>
            <person name="Yao H."/>
            <person name="Lu C."/>
            <person name="Zhang W."/>
        </authorList>
    </citation>
    <scope>NUCLEOTIDE SEQUENCE [LARGE SCALE GENOMIC DNA]</scope>
</reference>
<protein>
    <submittedName>
        <fullName evidence="2">Uncharacterized protein</fullName>
    </submittedName>
</protein>
<evidence type="ECO:0000313" key="3">
    <source>
        <dbReference type="Proteomes" id="UP000243552"/>
    </source>
</evidence>
<gene>
    <name evidence="2" type="ORF">NJ01_011</name>
</gene>
<proteinExistence type="predicted"/>
<dbReference type="Proteomes" id="UP000243552">
    <property type="component" value="Segment"/>
</dbReference>